<dbReference type="NCBIfam" id="NF047337">
    <property type="entry name" value="hydrolase_RcgR"/>
    <property type="match status" value="1"/>
</dbReference>
<dbReference type="Proteomes" id="UP000027746">
    <property type="component" value="Unassembled WGS sequence"/>
</dbReference>
<dbReference type="InterPro" id="IPR029058">
    <property type="entry name" value="AB_hydrolase_fold"/>
</dbReference>
<sequence length="339" mass="37455">MYHSWLDRWDEKRAQRGDAVKRVTNFSLGTELAFPEAKSATSIQDFCALANQAIEDPAFFEAPELLASGFKKEGGSIRFRSGISTGSEENNTAYAKITEGGSTSQVLVVFHHWNADKPNHQLARYFARRGITVVEMALPYHFERSRLGSSYADYMLSPNLGRTIQSVRQAVLDAKLLISWLKREGYEEISLLGMSLGSWVAGLVAAHDARVLKAALFLTAGSLADMVWSGRATRAISESLAPAITLGDLNRAWGPLNLENYKKGLARHDLALQIVLANRDTVVLPQLSKRFVGQLKNAGARPDVVELNCGHYSLAMPPNLVFAGLNLQRLLSHNFKPMR</sequence>
<dbReference type="Gene3D" id="3.40.50.1820">
    <property type="entry name" value="alpha/beta hydrolase"/>
    <property type="match status" value="1"/>
</dbReference>
<organism evidence="1 2">
    <name type="scientific">Pseudosulfitobacter pseudonitzschiae</name>
    <dbReference type="NCBI Taxonomy" id="1402135"/>
    <lineage>
        <taxon>Bacteria</taxon>
        <taxon>Pseudomonadati</taxon>
        <taxon>Pseudomonadota</taxon>
        <taxon>Alphaproteobacteria</taxon>
        <taxon>Rhodobacterales</taxon>
        <taxon>Roseobacteraceae</taxon>
        <taxon>Pseudosulfitobacter</taxon>
    </lineage>
</organism>
<gene>
    <name evidence="1" type="ORF">SUH3_08215</name>
</gene>
<dbReference type="OrthoDB" id="105300at2"/>
<protein>
    <recommendedName>
        <fullName evidence="3">Dienelactone hydrolase-related enzyme</fullName>
    </recommendedName>
</protein>
<comment type="caution">
    <text evidence="1">The sequence shown here is derived from an EMBL/GenBank/DDBJ whole genome shotgun (WGS) entry which is preliminary data.</text>
</comment>
<accession>A0A073IX02</accession>
<dbReference type="SUPFAM" id="SSF53474">
    <property type="entry name" value="alpha/beta-Hydrolases"/>
    <property type="match status" value="1"/>
</dbReference>
<evidence type="ECO:0000313" key="1">
    <source>
        <dbReference type="EMBL" id="KEJ94110.1"/>
    </source>
</evidence>
<keyword evidence="2" id="KW-1185">Reference proteome</keyword>
<dbReference type="RefSeq" id="WP_037930636.1">
    <property type="nucleotide sequence ID" value="NZ_CP054603.1"/>
</dbReference>
<name>A0A073IX02_9RHOB</name>
<reference evidence="1 2" key="1">
    <citation type="submission" date="2014-01" db="EMBL/GenBank/DDBJ databases">
        <title>Sulfitobacter sp. H3 (MCCC 1A00686) Genome Sequencing.</title>
        <authorList>
            <person name="Lai Q."/>
            <person name="Hong Z."/>
        </authorList>
    </citation>
    <scope>NUCLEOTIDE SEQUENCE [LARGE SCALE GENOMIC DNA]</scope>
    <source>
        <strain evidence="1 2">H3</strain>
    </source>
</reference>
<dbReference type="EMBL" id="JAMD01000018">
    <property type="protein sequence ID" value="KEJ94110.1"/>
    <property type="molecule type" value="Genomic_DNA"/>
</dbReference>
<evidence type="ECO:0008006" key="3">
    <source>
        <dbReference type="Google" id="ProtNLM"/>
    </source>
</evidence>
<dbReference type="GeneID" id="68872126"/>
<dbReference type="AlphaFoldDB" id="A0A073IX02"/>
<evidence type="ECO:0000313" key="2">
    <source>
        <dbReference type="Proteomes" id="UP000027746"/>
    </source>
</evidence>
<proteinExistence type="predicted"/>
<dbReference type="InterPro" id="IPR058111">
    <property type="entry name" value="RcgR-like"/>
</dbReference>